<keyword evidence="2" id="KW-0808">Transferase</keyword>
<keyword evidence="2" id="KW-0489">Methyltransferase</keyword>
<dbReference type="SUPFAM" id="SSF53335">
    <property type="entry name" value="S-adenosyl-L-methionine-dependent methyltransferases"/>
    <property type="match status" value="1"/>
</dbReference>
<dbReference type="RefSeq" id="WP_245855982.1">
    <property type="nucleotide sequence ID" value="NZ_JBEPMQ010000011.1"/>
</dbReference>
<dbReference type="Gene3D" id="3.40.50.150">
    <property type="entry name" value="Vaccinia Virus protein VP39"/>
    <property type="match status" value="1"/>
</dbReference>
<dbReference type="EMBL" id="OAOP01000010">
    <property type="protein sequence ID" value="SNX74828.1"/>
    <property type="molecule type" value="Genomic_DNA"/>
</dbReference>
<keyword evidence="3" id="KW-1185">Reference proteome</keyword>
<dbReference type="GO" id="GO:0032259">
    <property type="term" value="P:methylation"/>
    <property type="evidence" value="ECO:0007669"/>
    <property type="project" value="UniProtKB-KW"/>
</dbReference>
<dbReference type="GO" id="GO:0008757">
    <property type="term" value="F:S-adenosylmethionine-dependent methyltransferase activity"/>
    <property type="evidence" value="ECO:0007669"/>
    <property type="project" value="InterPro"/>
</dbReference>
<evidence type="ECO:0000313" key="3">
    <source>
        <dbReference type="Proteomes" id="UP000219546"/>
    </source>
</evidence>
<accession>A0A285D6E9</accession>
<dbReference type="AlphaFoldDB" id="A0A285D6E9"/>
<feature type="domain" description="Methyltransferase type 11" evidence="1">
    <location>
        <begin position="54"/>
        <end position="147"/>
    </location>
</feature>
<reference evidence="2 3" key="1">
    <citation type="submission" date="2017-08" db="EMBL/GenBank/DDBJ databases">
        <authorList>
            <person name="de Groot N.N."/>
        </authorList>
    </citation>
    <scope>NUCLEOTIDE SEQUENCE [LARGE SCALE GENOMIC DNA]</scope>
    <source>
        <strain evidence="2 3">JC228</strain>
    </source>
</reference>
<name>A0A285D6E9_9BACI</name>
<dbReference type="Pfam" id="PF08241">
    <property type="entry name" value="Methyltransf_11"/>
    <property type="match status" value="1"/>
</dbReference>
<proteinExistence type="predicted"/>
<protein>
    <submittedName>
        <fullName evidence="2">Methyltransferase family protein</fullName>
    </submittedName>
</protein>
<dbReference type="Proteomes" id="UP000219546">
    <property type="component" value="Unassembled WGS sequence"/>
</dbReference>
<evidence type="ECO:0000313" key="2">
    <source>
        <dbReference type="EMBL" id="SNX74828.1"/>
    </source>
</evidence>
<dbReference type="CDD" id="cd02440">
    <property type="entry name" value="AdoMet_MTases"/>
    <property type="match status" value="1"/>
</dbReference>
<organism evidence="2 3">
    <name type="scientific">Bacillus oleivorans</name>
    <dbReference type="NCBI Taxonomy" id="1448271"/>
    <lineage>
        <taxon>Bacteria</taxon>
        <taxon>Bacillati</taxon>
        <taxon>Bacillota</taxon>
        <taxon>Bacilli</taxon>
        <taxon>Bacillales</taxon>
        <taxon>Bacillaceae</taxon>
        <taxon>Bacillus</taxon>
    </lineage>
</organism>
<gene>
    <name evidence="2" type="ORF">SAMN05877753_110106</name>
</gene>
<dbReference type="InterPro" id="IPR029063">
    <property type="entry name" value="SAM-dependent_MTases_sf"/>
</dbReference>
<dbReference type="InterPro" id="IPR013216">
    <property type="entry name" value="Methyltransf_11"/>
</dbReference>
<sequence>MSNDEQLSLDAVHNYWKDPKEEGNLPEAYIAPIERSQYLHELIKKYADLSATLLEPGCNVGRNLNYLLRKGYKNLTGIEISENAVSLLKSTYPELANTAQIHNAPIEEIVTDFKTGGFDVVFTMAVFEHIHYESNWIFKEIARITKSYLITIESEDGVSGRHFPRNYKSLFEPLGLKQIEENNFLNRTVRVFKKI</sequence>
<evidence type="ECO:0000259" key="1">
    <source>
        <dbReference type="Pfam" id="PF08241"/>
    </source>
</evidence>